<accession>B1WST9</accession>
<reference evidence="1 2" key="1">
    <citation type="journal article" date="2008" name="Proc. Natl. Acad. Sci. U.S.A.">
        <title>The genome of Cyanothece 51142, a unicellular diazotrophic cyanobacterium important in the marine nitrogen cycle.</title>
        <authorList>
            <person name="Welsh E.A."/>
            <person name="Liberton M."/>
            <person name="Stoeckel J."/>
            <person name="Loh T."/>
            <person name="Elvitigala T."/>
            <person name="Wang C."/>
            <person name="Wollam A."/>
            <person name="Fulton R.S."/>
            <person name="Clifton S.W."/>
            <person name="Jacobs J.M."/>
            <person name="Aurora R."/>
            <person name="Ghosh B.K."/>
            <person name="Sherman L.A."/>
            <person name="Smith R.D."/>
            <person name="Wilson R.K."/>
            <person name="Pakrasi H.B."/>
        </authorList>
    </citation>
    <scope>NUCLEOTIDE SEQUENCE [LARGE SCALE GENOMIC DNA]</scope>
    <source>
        <strain evidence="2">ATCC 51142 / BH68</strain>
    </source>
</reference>
<dbReference type="KEGG" id="cyt:cce_0918"/>
<dbReference type="STRING" id="43989.cce_0918"/>
<proteinExistence type="predicted"/>
<keyword evidence="2" id="KW-1185">Reference proteome</keyword>
<evidence type="ECO:0000313" key="2">
    <source>
        <dbReference type="Proteomes" id="UP000001203"/>
    </source>
</evidence>
<name>B1WST9_CROS5</name>
<evidence type="ECO:0000313" key="1">
    <source>
        <dbReference type="EMBL" id="ACB50269.1"/>
    </source>
</evidence>
<gene>
    <name evidence="1" type="ordered locus">cce_0918</name>
</gene>
<dbReference type="HOGENOM" id="CLU_3167062_0_0_3"/>
<dbReference type="EMBL" id="CP000806">
    <property type="protein sequence ID" value="ACB50269.1"/>
    <property type="molecule type" value="Genomic_DNA"/>
</dbReference>
<sequence>MAITSQIAVPLSLGEIQIIDFSAISKLAFKCTTKCDRSSCASHDEVY</sequence>
<dbReference type="Proteomes" id="UP000001203">
    <property type="component" value="Chromosome circular"/>
</dbReference>
<protein>
    <submittedName>
        <fullName evidence="1">Uncharacterized protein</fullName>
    </submittedName>
</protein>
<dbReference type="AlphaFoldDB" id="B1WST9"/>
<organism evidence="1 2">
    <name type="scientific">Crocosphaera subtropica (strain ATCC 51142 / BH68)</name>
    <name type="common">Cyanothece sp. (strain ATCC 51142)</name>
    <dbReference type="NCBI Taxonomy" id="43989"/>
    <lineage>
        <taxon>Bacteria</taxon>
        <taxon>Bacillati</taxon>
        <taxon>Cyanobacteriota</taxon>
        <taxon>Cyanophyceae</taxon>
        <taxon>Oscillatoriophycideae</taxon>
        <taxon>Chroococcales</taxon>
        <taxon>Aphanothecaceae</taxon>
        <taxon>Crocosphaera</taxon>
        <taxon>Crocosphaera subtropica</taxon>
    </lineage>
</organism>